<organism evidence="1 2">
    <name type="scientific">Sagittula marina</name>
    <dbReference type="NCBI Taxonomy" id="943940"/>
    <lineage>
        <taxon>Bacteria</taxon>
        <taxon>Pseudomonadati</taxon>
        <taxon>Pseudomonadota</taxon>
        <taxon>Alphaproteobacteria</taxon>
        <taxon>Rhodobacterales</taxon>
        <taxon>Roseobacteraceae</taxon>
        <taxon>Sagittula</taxon>
    </lineage>
</organism>
<sequence>MTPSETQEERDPHMASAHVILARANPEQIRRLLQDIRKSARQHASRSDMQ</sequence>
<evidence type="ECO:0000313" key="1">
    <source>
        <dbReference type="EMBL" id="MBB3988068.1"/>
    </source>
</evidence>
<comment type="caution">
    <text evidence="1">The sequence shown here is derived from an EMBL/GenBank/DDBJ whole genome shotgun (WGS) entry which is preliminary data.</text>
</comment>
<proteinExistence type="predicted"/>
<protein>
    <submittedName>
        <fullName evidence="1">Uncharacterized protein</fullName>
    </submittedName>
</protein>
<accession>A0A7W6GV08</accession>
<gene>
    <name evidence="1" type="ORF">GGQ68_004424</name>
</gene>
<keyword evidence="2" id="KW-1185">Reference proteome</keyword>
<dbReference type="EMBL" id="JACIEJ010000015">
    <property type="protein sequence ID" value="MBB3988068.1"/>
    <property type="molecule type" value="Genomic_DNA"/>
</dbReference>
<dbReference type="AlphaFoldDB" id="A0A7W6GV08"/>
<reference evidence="1 2" key="1">
    <citation type="submission" date="2020-08" db="EMBL/GenBank/DDBJ databases">
        <title>Genomic Encyclopedia of Type Strains, Phase IV (KMG-IV): sequencing the most valuable type-strain genomes for metagenomic binning, comparative biology and taxonomic classification.</title>
        <authorList>
            <person name="Goeker M."/>
        </authorList>
    </citation>
    <scope>NUCLEOTIDE SEQUENCE [LARGE SCALE GENOMIC DNA]</scope>
    <source>
        <strain evidence="1 2">DSM 102235</strain>
    </source>
</reference>
<dbReference type="Proteomes" id="UP000541426">
    <property type="component" value="Unassembled WGS sequence"/>
</dbReference>
<evidence type="ECO:0000313" key="2">
    <source>
        <dbReference type="Proteomes" id="UP000541426"/>
    </source>
</evidence>
<name>A0A7W6GV08_9RHOB</name>